<evidence type="ECO:0000313" key="4">
    <source>
        <dbReference type="Proteomes" id="UP001597296"/>
    </source>
</evidence>
<sequence length="298" mass="32277">MGIEDQEEPAAEVTVCICTFRRSSVAAAIASVATQSVPPPPIVVVDNDETPSARATVEAAAAASGVDLRYVHAPARNISRARNAALDATATRWAALIDDDEVAAPGWLAALMAERHGHAAVIGPAIALYPEQAPAWLRRCDFHSNRISGDPANAYTANALLDLALVRRLGLRFDEAYGQTGGEDTLFFRALARAGGRIHYCPDAEVHEEVPPARATMRWVLRRRFRSGQTHGRQLSLFSPRAYRLLPATALAKAAVAALVAAVLWPVDCRWRRWAARAALHLGALHFTLTASIHREYA</sequence>
<dbReference type="GO" id="GO:0016757">
    <property type="term" value="F:glycosyltransferase activity"/>
    <property type="evidence" value="ECO:0007669"/>
    <property type="project" value="UniProtKB-KW"/>
</dbReference>
<accession>A0ABW5CC66</accession>
<reference evidence="4" key="1">
    <citation type="journal article" date="2019" name="Int. J. Syst. Evol. Microbiol.">
        <title>The Global Catalogue of Microorganisms (GCM) 10K type strain sequencing project: providing services to taxonomists for standard genome sequencing and annotation.</title>
        <authorList>
            <consortium name="The Broad Institute Genomics Platform"/>
            <consortium name="The Broad Institute Genome Sequencing Center for Infectious Disease"/>
            <person name="Wu L."/>
            <person name="Ma J."/>
        </authorList>
    </citation>
    <scope>NUCLEOTIDE SEQUENCE [LARGE SCALE GENOMIC DNA]</scope>
    <source>
        <strain evidence="4">KCTC 15012</strain>
    </source>
</reference>
<dbReference type="RefSeq" id="WP_377317467.1">
    <property type="nucleotide sequence ID" value="NZ_JBHUIY010000029.1"/>
</dbReference>
<feature type="transmembrane region" description="Helical" evidence="1">
    <location>
        <begin position="245"/>
        <end position="267"/>
    </location>
</feature>
<dbReference type="InterPro" id="IPR001173">
    <property type="entry name" value="Glyco_trans_2-like"/>
</dbReference>
<name>A0ABW5CC66_9PROT</name>
<dbReference type="InterPro" id="IPR029044">
    <property type="entry name" value="Nucleotide-diphossugar_trans"/>
</dbReference>
<protein>
    <submittedName>
        <fullName evidence="3">Glycosyltransferase family 2 protein</fullName>
        <ecNumber evidence="3">2.4.-.-</ecNumber>
    </submittedName>
</protein>
<feature type="domain" description="Glycosyltransferase 2-like" evidence="2">
    <location>
        <begin position="14"/>
        <end position="138"/>
    </location>
</feature>
<dbReference type="PANTHER" id="PTHR43685:SF2">
    <property type="entry name" value="GLYCOSYLTRANSFERASE 2-LIKE DOMAIN-CONTAINING PROTEIN"/>
    <property type="match status" value="1"/>
</dbReference>
<keyword evidence="3" id="KW-0328">Glycosyltransferase</keyword>
<proteinExistence type="predicted"/>
<dbReference type="Gene3D" id="3.90.550.10">
    <property type="entry name" value="Spore Coat Polysaccharide Biosynthesis Protein SpsA, Chain A"/>
    <property type="match status" value="1"/>
</dbReference>
<keyword evidence="1" id="KW-0812">Transmembrane</keyword>
<evidence type="ECO:0000259" key="2">
    <source>
        <dbReference type="Pfam" id="PF00535"/>
    </source>
</evidence>
<dbReference type="EC" id="2.4.-.-" evidence="3"/>
<evidence type="ECO:0000256" key="1">
    <source>
        <dbReference type="SAM" id="Phobius"/>
    </source>
</evidence>
<comment type="caution">
    <text evidence="3">The sequence shown here is derived from an EMBL/GenBank/DDBJ whole genome shotgun (WGS) entry which is preliminary data.</text>
</comment>
<keyword evidence="1" id="KW-0472">Membrane</keyword>
<keyword evidence="3" id="KW-0808">Transferase</keyword>
<gene>
    <name evidence="3" type="ORF">ACFSNB_13615</name>
</gene>
<dbReference type="SUPFAM" id="SSF53448">
    <property type="entry name" value="Nucleotide-diphospho-sugar transferases"/>
    <property type="match status" value="1"/>
</dbReference>
<keyword evidence="4" id="KW-1185">Reference proteome</keyword>
<evidence type="ECO:0000313" key="3">
    <source>
        <dbReference type="EMBL" id="MFD2234845.1"/>
    </source>
</evidence>
<dbReference type="Proteomes" id="UP001597296">
    <property type="component" value="Unassembled WGS sequence"/>
</dbReference>
<dbReference type="PANTHER" id="PTHR43685">
    <property type="entry name" value="GLYCOSYLTRANSFERASE"/>
    <property type="match status" value="1"/>
</dbReference>
<dbReference type="InterPro" id="IPR050834">
    <property type="entry name" value="Glycosyltransf_2"/>
</dbReference>
<dbReference type="EMBL" id="JBHUIY010000029">
    <property type="protein sequence ID" value="MFD2234845.1"/>
    <property type="molecule type" value="Genomic_DNA"/>
</dbReference>
<organism evidence="3 4">
    <name type="scientific">Phaeospirillum tilakii</name>
    <dbReference type="NCBI Taxonomy" id="741673"/>
    <lineage>
        <taxon>Bacteria</taxon>
        <taxon>Pseudomonadati</taxon>
        <taxon>Pseudomonadota</taxon>
        <taxon>Alphaproteobacteria</taxon>
        <taxon>Rhodospirillales</taxon>
        <taxon>Rhodospirillaceae</taxon>
        <taxon>Phaeospirillum</taxon>
    </lineage>
</organism>
<dbReference type="Pfam" id="PF00535">
    <property type="entry name" value="Glycos_transf_2"/>
    <property type="match status" value="1"/>
</dbReference>
<keyword evidence="1" id="KW-1133">Transmembrane helix</keyword>